<feature type="transmembrane region" description="Helical" evidence="9">
    <location>
        <begin position="277"/>
        <end position="300"/>
    </location>
</feature>
<dbReference type="RefSeq" id="WP_183090720.1">
    <property type="nucleotide sequence ID" value="NZ_JACJUD010000007.1"/>
</dbReference>
<dbReference type="PANTHER" id="PTHR42770:SF18">
    <property type="entry name" value="ARGININE_AGMATINE ANTIPORTER"/>
    <property type="match status" value="1"/>
</dbReference>
<dbReference type="PANTHER" id="PTHR42770">
    <property type="entry name" value="AMINO ACID TRANSPORTER-RELATED"/>
    <property type="match status" value="1"/>
</dbReference>
<keyword evidence="6 9" id="KW-1133">Transmembrane helix</keyword>
<feature type="transmembrane region" description="Helical" evidence="9">
    <location>
        <begin position="12"/>
        <end position="34"/>
    </location>
</feature>
<keyword evidence="4" id="KW-1003">Cell membrane</keyword>
<dbReference type="Proteomes" id="UP000542720">
    <property type="component" value="Unassembled WGS sequence"/>
</dbReference>
<dbReference type="PIRSF" id="PIRSF006060">
    <property type="entry name" value="AA_transporter"/>
    <property type="match status" value="1"/>
</dbReference>
<evidence type="ECO:0000256" key="3">
    <source>
        <dbReference type="ARBA" id="ARBA00021069"/>
    </source>
</evidence>
<feature type="transmembrane region" description="Helical" evidence="9">
    <location>
        <begin position="232"/>
        <end position="254"/>
    </location>
</feature>
<evidence type="ECO:0000256" key="4">
    <source>
        <dbReference type="ARBA" id="ARBA00022475"/>
    </source>
</evidence>
<gene>
    <name evidence="10" type="ORF">H3H51_19430</name>
</gene>
<comment type="function">
    <text evidence="8">Major component of the acid-resistance (AR) system allowing enteric pathogens to survive the acidic environment in the stomach. Exchanges extracellular arginine for its intracellular decarboxylation product agmatine (Agm) thereby expelling intracellular protons. Probably undergoes several conformational states in order to translocate the substrate across the membrane; keeps the substrate accessible to only 1 side of the membrane at a time by opening and closing 3 membrane-internal gates.</text>
</comment>
<dbReference type="GO" id="GO:0022857">
    <property type="term" value="F:transmembrane transporter activity"/>
    <property type="evidence" value="ECO:0007669"/>
    <property type="project" value="InterPro"/>
</dbReference>
<feature type="transmembrane region" description="Helical" evidence="9">
    <location>
        <begin position="124"/>
        <end position="143"/>
    </location>
</feature>
<accession>A0A7W4LPX5</accession>
<proteinExistence type="inferred from homology"/>
<evidence type="ECO:0000256" key="8">
    <source>
        <dbReference type="ARBA" id="ARBA00045636"/>
    </source>
</evidence>
<evidence type="ECO:0000256" key="9">
    <source>
        <dbReference type="SAM" id="Phobius"/>
    </source>
</evidence>
<dbReference type="AlphaFoldDB" id="A0A7W4LPX5"/>
<evidence type="ECO:0000313" key="10">
    <source>
        <dbReference type="EMBL" id="MBB2497200.1"/>
    </source>
</evidence>
<comment type="similarity">
    <text evidence="2">Belongs to the amino acid-polyamine-organocation (APC) superfamily. Basic amino acid/polyamine antiporter (APA) (TC 2.A.3.2) family.</text>
</comment>
<comment type="subcellular location">
    <subcellularLocation>
        <location evidence="1">Cell membrane</location>
        <topology evidence="1">Multi-pass membrane protein</topology>
    </subcellularLocation>
</comment>
<evidence type="ECO:0000256" key="2">
    <source>
        <dbReference type="ARBA" id="ARBA00008220"/>
    </source>
</evidence>
<protein>
    <recommendedName>
        <fullName evidence="3">Arginine/agmatine antiporter</fullName>
    </recommendedName>
</protein>
<sequence length="459" mass="48946">MAPAEKGVQGEMGFWTCSALVVGNMVGSGVFLLPSSLAPYGGLSLIGWLISSTGAVLLALTFSRLARINPAAGGPYAYTRDAFGGFAGYLCAWTYWKAAWIGNAAISVTLVGYLQVFFPILRDPVLMVTTAIAAIWLCTLINLRGIKAFGLVQNILTALKLVPLLLVGVMGWFYFHPEHLRIPEPAELPGGGYAQAIATTAALTLWSFIGLESATVPAEHVRDPRRTIPRATLFGTVVAAVVYILSITAVQGVLPPSVLAHSTAPFADAARVMLGDWGYYFIAGGAVVACLGALNGWVLLQGQIPMATARDGLLPEALAKTNKHGVPANGLLISGVLVTLLVLVDGRGDLVEVFNLIILLGTMAGVVPYVFCAAALLQLLAVRPGEFGRHEQGRILWIGCGAFIYSMWALYGTGEQAVFWGFLVLMVGIPLYTWRQWRNRVQRDVSIASGSHPTSPDHP</sequence>
<feature type="transmembrane region" description="Helical" evidence="9">
    <location>
        <begin position="193"/>
        <end position="211"/>
    </location>
</feature>
<evidence type="ECO:0000256" key="1">
    <source>
        <dbReference type="ARBA" id="ARBA00004651"/>
    </source>
</evidence>
<feature type="transmembrane region" description="Helical" evidence="9">
    <location>
        <begin position="356"/>
        <end position="382"/>
    </location>
</feature>
<dbReference type="InterPro" id="IPR002293">
    <property type="entry name" value="AA/rel_permease1"/>
</dbReference>
<comment type="caution">
    <text evidence="10">The sequence shown here is derived from an EMBL/GenBank/DDBJ whole genome shotgun (WGS) entry which is preliminary data.</text>
</comment>
<dbReference type="Gene3D" id="1.20.1740.10">
    <property type="entry name" value="Amino acid/polyamine transporter I"/>
    <property type="match status" value="1"/>
</dbReference>
<feature type="transmembrane region" description="Helical" evidence="9">
    <location>
        <begin position="417"/>
        <end position="434"/>
    </location>
</feature>
<dbReference type="Pfam" id="PF13520">
    <property type="entry name" value="AA_permease_2"/>
    <property type="match status" value="1"/>
</dbReference>
<dbReference type="EMBL" id="JACJUD010000007">
    <property type="protein sequence ID" value="MBB2497200.1"/>
    <property type="molecule type" value="Genomic_DNA"/>
</dbReference>
<evidence type="ECO:0000256" key="7">
    <source>
        <dbReference type="ARBA" id="ARBA00023136"/>
    </source>
</evidence>
<keyword evidence="5 9" id="KW-0812">Transmembrane</keyword>
<keyword evidence="11" id="KW-1185">Reference proteome</keyword>
<feature type="transmembrane region" description="Helical" evidence="9">
    <location>
        <begin position="40"/>
        <end position="60"/>
    </location>
</feature>
<evidence type="ECO:0000256" key="5">
    <source>
        <dbReference type="ARBA" id="ARBA00022692"/>
    </source>
</evidence>
<evidence type="ECO:0000313" key="11">
    <source>
        <dbReference type="Proteomes" id="UP000542720"/>
    </source>
</evidence>
<feature type="transmembrane region" description="Helical" evidence="9">
    <location>
        <begin position="155"/>
        <end position="173"/>
    </location>
</feature>
<feature type="transmembrane region" description="Helical" evidence="9">
    <location>
        <begin position="326"/>
        <end position="344"/>
    </location>
</feature>
<organism evidence="10 11">
    <name type="scientific">Aquipseudomonas ullengensis</name>
    <dbReference type="NCBI Taxonomy" id="2759166"/>
    <lineage>
        <taxon>Bacteria</taxon>
        <taxon>Pseudomonadati</taxon>
        <taxon>Pseudomonadota</taxon>
        <taxon>Gammaproteobacteria</taxon>
        <taxon>Pseudomonadales</taxon>
        <taxon>Pseudomonadaceae</taxon>
        <taxon>Aquipseudomonas</taxon>
    </lineage>
</organism>
<feature type="transmembrane region" description="Helical" evidence="9">
    <location>
        <begin position="394"/>
        <end position="411"/>
    </location>
</feature>
<dbReference type="InterPro" id="IPR050367">
    <property type="entry name" value="APC_superfamily"/>
</dbReference>
<dbReference type="GO" id="GO:0005886">
    <property type="term" value="C:plasma membrane"/>
    <property type="evidence" value="ECO:0007669"/>
    <property type="project" value="UniProtKB-SubCell"/>
</dbReference>
<reference evidence="10 11" key="1">
    <citation type="submission" date="2020-08" db="EMBL/GenBank/DDBJ databases">
        <authorList>
            <person name="Kim C.M."/>
        </authorList>
    </citation>
    <scope>NUCLEOTIDE SEQUENCE [LARGE SCALE GENOMIC DNA]</scope>
    <source>
        <strain evidence="10 11">UL070</strain>
    </source>
</reference>
<feature type="transmembrane region" description="Helical" evidence="9">
    <location>
        <begin position="98"/>
        <end position="118"/>
    </location>
</feature>
<name>A0A7W4LPX5_9GAMM</name>
<keyword evidence="7 9" id="KW-0472">Membrane</keyword>
<evidence type="ECO:0000256" key="6">
    <source>
        <dbReference type="ARBA" id="ARBA00022989"/>
    </source>
</evidence>